<comment type="caution">
    <text evidence="9">The sequence shown here is derived from an EMBL/GenBank/DDBJ whole genome shotgun (WGS) entry which is preliminary data.</text>
</comment>
<keyword evidence="3" id="KW-0573">Peptidoglycan synthesis</keyword>
<evidence type="ECO:0000256" key="4">
    <source>
        <dbReference type="ARBA" id="ARBA00023136"/>
    </source>
</evidence>
<dbReference type="GO" id="GO:0009252">
    <property type="term" value="P:peptidoglycan biosynthetic process"/>
    <property type="evidence" value="ECO:0007669"/>
    <property type="project" value="UniProtKB-KW"/>
</dbReference>
<evidence type="ECO:0000256" key="5">
    <source>
        <dbReference type="ARBA" id="ARBA00023139"/>
    </source>
</evidence>
<name>A0A3A6U562_9GAMM</name>
<dbReference type="AlphaFoldDB" id="A0A3A6U562"/>
<dbReference type="CDD" id="cd06339">
    <property type="entry name" value="PBP1_YraM_LppC_lipoprotein-like"/>
    <property type="match status" value="1"/>
</dbReference>
<keyword evidence="7" id="KW-0449">Lipoprotein</keyword>
<dbReference type="PANTHER" id="PTHR38038">
    <property type="entry name" value="PENICILLIN-BINDING PROTEIN ACTIVATOR LPOA"/>
    <property type="match status" value="1"/>
</dbReference>
<evidence type="ECO:0000256" key="1">
    <source>
        <dbReference type="ARBA" id="ARBA00022729"/>
    </source>
</evidence>
<protein>
    <submittedName>
        <fullName evidence="9">Penicillin-binding protein activator</fullName>
    </submittedName>
</protein>
<dbReference type="OrthoDB" id="6708821at2"/>
<dbReference type="GO" id="GO:0008360">
    <property type="term" value="P:regulation of cell shape"/>
    <property type="evidence" value="ECO:0007669"/>
    <property type="project" value="UniProtKB-KW"/>
</dbReference>
<organism evidence="9 10">
    <name type="scientific">Parashewanella spongiae</name>
    <dbReference type="NCBI Taxonomy" id="342950"/>
    <lineage>
        <taxon>Bacteria</taxon>
        <taxon>Pseudomonadati</taxon>
        <taxon>Pseudomonadota</taxon>
        <taxon>Gammaproteobacteria</taxon>
        <taxon>Alteromonadales</taxon>
        <taxon>Shewanellaceae</taxon>
        <taxon>Parashewanella</taxon>
    </lineage>
</organism>
<dbReference type="PROSITE" id="PS51257">
    <property type="entry name" value="PROKAR_LIPOPROTEIN"/>
    <property type="match status" value="1"/>
</dbReference>
<evidence type="ECO:0000256" key="7">
    <source>
        <dbReference type="ARBA" id="ARBA00023288"/>
    </source>
</evidence>
<keyword evidence="1 8" id="KW-0732">Signal</keyword>
<keyword evidence="2" id="KW-0133">Cell shape</keyword>
<gene>
    <name evidence="9" type="ORF">D5R81_11745</name>
</gene>
<dbReference type="PANTHER" id="PTHR38038:SF1">
    <property type="entry name" value="PENICILLIN-BINDING PROTEIN ACTIVATOR LPOA"/>
    <property type="match status" value="1"/>
</dbReference>
<feature type="chain" id="PRO_5017208253" evidence="8">
    <location>
        <begin position="23"/>
        <end position="609"/>
    </location>
</feature>
<evidence type="ECO:0000256" key="6">
    <source>
        <dbReference type="ARBA" id="ARBA00023237"/>
    </source>
</evidence>
<keyword evidence="5" id="KW-0564">Palmitate</keyword>
<evidence type="ECO:0000313" key="10">
    <source>
        <dbReference type="Proteomes" id="UP000273022"/>
    </source>
</evidence>
<dbReference type="RefSeq" id="WP_121853852.1">
    <property type="nucleotide sequence ID" value="NZ_CP037952.1"/>
</dbReference>
<dbReference type="InterPro" id="IPR028082">
    <property type="entry name" value="Peripla_BP_I"/>
</dbReference>
<feature type="signal peptide" evidence="8">
    <location>
        <begin position="1"/>
        <end position="22"/>
    </location>
</feature>
<dbReference type="Proteomes" id="UP000273022">
    <property type="component" value="Unassembled WGS sequence"/>
</dbReference>
<dbReference type="SUPFAM" id="SSF53822">
    <property type="entry name" value="Periplasmic binding protein-like I"/>
    <property type="match status" value="1"/>
</dbReference>
<dbReference type="Gene3D" id="1.25.40.10">
    <property type="entry name" value="Tetratricopeptide repeat domain"/>
    <property type="match status" value="1"/>
</dbReference>
<dbReference type="Gene3D" id="1.25.40.650">
    <property type="match status" value="1"/>
</dbReference>
<evidence type="ECO:0000256" key="8">
    <source>
        <dbReference type="SAM" id="SignalP"/>
    </source>
</evidence>
<proteinExistence type="predicted"/>
<sequence>MLKSQTLNKFITLILLSLTLSACKSTAPINQPVVDISLREVSKTAEQYLSQAAYAQNNIQRDKLTLLAAHAELNQQRIDSADRLLKSLKVKLTPQPELLAEHKLLSAQVFIKRRQLNDALNELNYPSQWRLPSWQWITYHQQKSSLYQQTLQPIKQLAELSLLSKYYSRADAQAINDRIWHGLQPLKQEQLAKLSQQTTEPLFSGWLQLGYIAKHYGADPLQLVSYLSRWQKQHQAHPAARKLPSDLEKALNTEPYQPKQIAVLLPLSGTRATLTDPIRSGILSSYLEMNIPQVSLNFYDTSLGVEAAYQQALSENADFIIGPVLPMNVTKLKQLQAQQSQPNTIPQLFLNQYEGFTADADQYYFSLSPQQEAVDSAMHMHKDGITSPLIFASNDGFGHRMATAYKAQWQQLTGNPADVHFYDAGDKMKLTVQEAMGVKASQARIKQMKAMFGNKIKADFRSRRDIDAIYMISSSQDLSLLKPFIDVNFSVFAQPVPLYSTSRSRPNGGQRRAATEFNGITLSDAPWLMQNTPENRVINTLWPNWTNSQQRLYAMGFDAFSLINKLAQMRAFPGYHLKGHSGSLSIQADGVIYRQLQWGQYRRGYLTSL</sequence>
<keyword evidence="6" id="KW-0998">Cell outer membrane</keyword>
<dbReference type="InterPro" id="IPR007443">
    <property type="entry name" value="LpoA"/>
</dbReference>
<reference evidence="9 10" key="1">
    <citation type="submission" date="2018-09" db="EMBL/GenBank/DDBJ databases">
        <title>Phylogeny of the Shewanellaceae, and recommendation for two new genera, Pseudoshewanella and Parashewanella.</title>
        <authorList>
            <person name="Wang G."/>
        </authorList>
    </citation>
    <scope>NUCLEOTIDE SEQUENCE [LARGE SCALE GENOMIC DNA]</scope>
    <source>
        <strain evidence="9 10">KCTC 22492</strain>
    </source>
</reference>
<dbReference type="GO" id="GO:0031241">
    <property type="term" value="C:periplasmic side of cell outer membrane"/>
    <property type="evidence" value="ECO:0007669"/>
    <property type="project" value="TreeGrafter"/>
</dbReference>
<accession>A0A3A6U562</accession>
<evidence type="ECO:0000313" key="9">
    <source>
        <dbReference type="EMBL" id="RJY13120.1"/>
    </source>
</evidence>
<keyword evidence="4" id="KW-0472">Membrane</keyword>
<keyword evidence="10" id="KW-1185">Reference proteome</keyword>
<dbReference type="Gene3D" id="3.40.50.2300">
    <property type="match status" value="2"/>
</dbReference>
<evidence type="ECO:0000256" key="3">
    <source>
        <dbReference type="ARBA" id="ARBA00022984"/>
    </source>
</evidence>
<dbReference type="Pfam" id="PF04348">
    <property type="entry name" value="LppC"/>
    <property type="match status" value="1"/>
</dbReference>
<dbReference type="EMBL" id="QYYH01000069">
    <property type="protein sequence ID" value="RJY13120.1"/>
    <property type="molecule type" value="Genomic_DNA"/>
</dbReference>
<evidence type="ECO:0000256" key="2">
    <source>
        <dbReference type="ARBA" id="ARBA00022960"/>
    </source>
</evidence>
<dbReference type="GO" id="GO:0030234">
    <property type="term" value="F:enzyme regulator activity"/>
    <property type="evidence" value="ECO:0007669"/>
    <property type="project" value="TreeGrafter"/>
</dbReference>
<dbReference type="InterPro" id="IPR011990">
    <property type="entry name" value="TPR-like_helical_dom_sf"/>
</dbReference>